<feature type="domain" description="HAMP" evidence="10">
    <location>
        <begin position="311"/>
        <end position="364"/>
    </location>
</feature>
<gene>
    <name evidence="11" type="ORF">SAMN04487779_1002243</name>
</gene>
<evidence type="ECO:0000256" key="1">
    <source>
        <dbReference type="ARBA" id="ARBA00000085"/>
    </source>
</evidence>
<organism evidence="11 12">
    <name type="scientific">Belnapia rosea</name>
    <dbReference type="NCBI Taxonomy" id="938405"/>
    <lineage>
        <taxon>Bacteria</taxon>
        <taxon>Pseudomonadati</taxon>
        <taxon>Pseudomonadota</taxon>
        <taxon>Alphaproteobacteria</taxon>
        <taxon>Acetobacterales</taxon>
        <taxon>Roseomonadaceae</taxon>
        <taxon>Belnapia</taxon>
    </lineage>
</organism>
<dbReference type="AlphaFoldDB" id="A0A1G6P436"/>
<dbReference type="SMART" id="SM00304">
    <property type="entry name" value="HAMP"/>
    <property type="match status" value="2"/>
</dbReference>
<dbReference type="Pfam" id="PF02518">
    <property type="entry name" value="HATPase_c"/>
    <property type="match status" value="1"/>
</dbReference>
<dbReference type="PROSITE" id="PS50110">
    <property type="entry name" value="RESPONSE_REGULATORY"/>
    <property type="match status" value="1"/>
</dbReference>
<proteinExistence type="predicted"/>
<dbReference type="SUPFAM" id="SSF158472">
    <property type="entry name" value="HAMP domain-like"/>
    <property type="match status" value="1"/>
</dbReference>
<keyword evidence="6 11" id="KW-0418">Kinase</keyword>
<evidence type="ECO:0000256" key="5">
    <source>
        <dbReference type="ARBA" id="ARBA00022679"/>
    </source>
</evidence>
<dbReference type="InterPro" id="IPR003661">
    <property type="entry name" value="HisK_dim/P_dom"/>
</dbReference>
<dbReference type="STRING" id="938405.SAMN02927895_01961"/>
<dbReference type="GO" id="GO:0016020">
    <property type="term" value="C:membrane"/>
    <property type="evidence" value="ECO:0007669"/>
    <property type="project" value="UniProtKB-SubCell"/>
</dbReference>
<evidence type="ECO:0000256" key="2">
    <source>
        <dbReference type="ARBA" id="ARBA00004370"/>
    </source>
</evidence>
<protein>
    <recommendedName>
        <fullName evidence="3">histidine kinase</fullName>
        <ecNumber evidence="3">2.7.13.3</ecNumber>
    </recommendedName>
</protein>
<comment type="catalytic activity">
    <reaction evidence="1">
        <text>ATP + protein L-histidine = ADP + protein N-phospho-L-histidine.</text>
        <dbReference type="EC" id="2.7.13.3"/>
    </reaction>
</comment>
<dbReference type="SMART" id="SM00387">
    <property type="entry name" value="HATPase_c"/>
    <property type="match status" value="1"/>
</dbReference>
<dbReference type="GO" id="GO:0000155">
    <property type="term" value="F:phosphorelay sensor kinase activity"/>
    <property type="evidence" value="ECO:0007669"/>
    <property type="project" value="InterPro"/>
</dbReference>
<comment type="subcellular location">
    <subcellularLocation>
        <location evidence="2">Membrane</location>
    </subcellularLocation>
</comment>
<dbReference type="CDD" id="cd18774">
    <property type="entry name" value="PDC2_HK_sensor"/>
    <property type="match status" value="1"/>
</dbReference>
<evidence type="ECO:0000256" key="7">
    <source>
        <dbReference type="PROSITE-ProRule" id="PRU00169"/>
    </source>
</evidence>
<dbReference type="CDD" id="cd06225">
    <property type="entry name" value="HAMP"/>
    <property type="match status" value="1"/>
</dbReference>
<dbReference type="SMART" id="SM00448">
    <property type="entry name" value="REC"/>
    <property type="match status" value="1"/>
</dbReference>
<feature type="modified residue" description="4-aspartylphosphate" evidence="7">
    <location>
        <position position="718"/>
    </location>
</feature>
<evidence type="ECO:0000313" key="11">
    <source>
        <dbReference type="EMBL" id="SDC74266.1"/>
    </source>
</evidence>
<dbReference type="InterPro" id="IPR036097">
    <property type="entry name" value="HisK_dim/P_sf"/>
</dbReference>
<dbReference type="InterPro" id="IPR004358">
    <property type="entry name" value="Sig_transdc_His_kin-like_C"/>
</dbReference>
<dbReference type="InterPro" id="IPR011006">
    <property type="entry name" value="CheY-like_superfamily"/>
</dbReference>
<feature type="domain" description="Response regulatory" evidence="9">
    <location>
        <begin position="668"/>
        <end position="785"/>
    </location>
</feature>
<dbReference type="Proteomes" id="UP000198925">
    <property type="component" value="Unassembled WGS sequence"/>
</dbReference>
<dbReference type="PANTHER" id="PTHR43065:SF42">
    <property type="entry name" value="TWO-COMPONENT SENSOR PPRA"/>
    <property type="match status" value="1"/>
</dbReference>
<evidence type="ECO:0000313" key="12">
    <source>
        <dbReference type="Proteomes" id="UP000198925"/>
    </source>
</evidence>
<reference evidence="11 12" key="1">
    <citation type="submission" date="2016-10" db="EMBL/GenBank/DDBJ databases">
        <authorList>
            <person name="de Groot N.N."/>
        </authorList>
    </citation>
    <scope>NUCLEOTIDE SEQUENCE [LARGE SCALE GENOMIC DNA]</scope>
    <source>
        <strain evidence="11 12">CPCC 100156</strain>
    </source>
</reference>
<accession>A0A1G6P436</accession>
<keyword evidence="12" id="KW-1185">Reference proteome</keyword>
<name>A0A1G6P436_9PROT</name>
<dbReference type="EMBL" id="FMZX01000002">
    <property type="protein sequence ID" value="SDC74266.1"/>
    <property type="molecule type" value="Genomic_DNA"/>
</dbReference>
<sequence>MLPDRSRGELRMKLSTRILLVIAICLLPTIILQLGFSWSQWSQRKTQLDTIAVRQAELLSGTVMSIAEGARILLGAAAQYHQVRTLGADCSARLSALREYAPGYAFIALLDDQGQVRCASDPGLAQPQGWIEQARAAQHFTAGRFSRLPDRAGAVLPFFLPLRTGSAAGADGGTLVAALDLDWLARTLAGLKREGSALMATGVLTVADAGGVILARDVRHEEFLGASFPPAAMPLVQATQPGTLRIRSIDGTDRLVGYTPPTAASHNLAAVVGFSEPELMGDLEQGLLQGVLLLAGVSLAVFFFTRQVALRFIERPTRILLAVARRWGQGDLAARAPAGDHRSEFGQIGAAWNTMADQLQRREEELRDYADVLEARVAERTRELVRTNNRLTTEIEERRQAEAALLQAQKVQAVGQLAGGIAHDFNNVLQAVLGGTSLIRRRAGDTAAIRRLTDMVEEAARRGESITRRLLAFSRREELRATTLDIEQLLGGLRDVLAATLGGRIRVVAEVTPGLPPVLADRSQFETVLLNLATNARDAMPEGGTLTLCAEASRIGPDSTVAGLAPGDYVHLVVADTGEGMDAATLAQATEPFFTTKPLGQGTGLGLAMASSFAQGSGGALALDSEPGRGTRVSLWLPATRLEGEAVTETPLGSQSAASTAAPGRRPRVLLVDDEPLVRTVLAGELIDAGYEVVEAEDGGAALALLQKGEAIQLLVTDLAMPGLDGVGLIREAQHRLPGLPAIIVTGYAGDAANLAIGAVVGGPFALMRKPILGARLLDQIAALLSPARQPAKVD</sequence>
<dbReference type="InterPro" id="IPR005467">
    <property type="entry name" value="His_kinase_dom"/>
</dbReference>
<dbReference type="InterPro" id="IPR036890">
    <property type="entry name" value="HATPase_C_sf"/>
</dbReference>
<dbReference type="Gene3D" id="6.10.340.10">
    <property type="match status" value="1"/>
</dbReference>
<evidence type="ECO:0000259" key="8">
    <source>
        <dbReference type="PROSITE" id="PS50109"/>
    </source>
</evidence>
<dbReference type="PANTHER" id="PTHR43065">
    <property type="entry name" value="SENSOR HISTIDINE KINASE"/>
    <property type="match status" value="1"/>
</dbReference>
<evidence type="ECO:0000256" key="4">
    <source>
        <dbReference type="ARBA" id="ARBA00022553"/>
    </source>
</evidence>
<dbReference type="InterPro" id="IPR003594">
    <property type="entry name" value="HATPase_dom"/>
</dbReference>
<dbReference type="PROSITE" id="PS50109">
    <property type="entry name" value="HIS_KIN"/>
    <property type="match status" value="1"/>
</dbReference>
<feature type="domain" description="Histidine kinase" evidence="8">
    <location>
        <begin position="420"/>
        <end position="641"/>
    </location>
</feature>
<dbReference type="EC" id="2.7.13.3" evidence="3"/>
<dbReference type="PROSITE" id="PS50885">
    <property type="entry name" value="HAMP"/>
    <property type="match status" value="1"/>
</dbReference>
<dbReference type="Pfam" id="PF00512">
    <property type="entry name" value="HisKA"/>
    <property type="match status" value="1"/>
</dbReference>
<dbReference type="SUPFAM" id="SSF55874">
    <property type="entry name" value="ATPase domain of HSP90 chaperone/DNA topoisomerase II/histidine kinase"/>
    <property type="match status" value="1"/>
</dbReference>
<dbReference type="SMART" id="SM00388">
    <property type="entry name" value="HisKA"/>
    <property type="match status" value="1"/>
</dbReference>
<dbReference type="PRINTS" id="PR00344">
    <property type="entry name" value="BCTRLSENSOR"/>
</dbReference>
<dbReference type="SUPFAM" id="SSF47384">
    <property type="entry name" value="Homodimeric domain of signal transducing histidine kinase"/>
    <property type="match status" value="1"/>
</dbReference>
<dbReference type="InterPro" id="IPR003660">
    <property type="entry name" value="HAMP_dom"/>
</dbReference>
<keyword evidence="5" id="KW-0808">Transferase</keyword>
<dbReference type="Gene3D" id="1.10.287.130">
    <property type="match status" value="1"/>
</dbReference>
<keyword evidence="4 7" id="KW-0597">Phosphoprotein</keyword>
<dbReference type="Pfam" id="PF00072">
    <property type="entry name" value="Response_reg"/>
    <property type="match status" value="1"/>
</dbReference>
<dbReference type="Gene3D" id="3.40.50.2300">
    <property type="match status" value="1"/>
</dbReference>
<dbReference type="SUPFAM" id="SSF52172">
    <property type="entry name" value="CheY-like"/>
    <property type="match status" value="1"/>
</dbReference>
<evidence type="ECO:0000256" key="6">
    <source>
        <dbReference type="ARBA" id="ARBA00022777"/>
    </source>
</evidence>
<evidence type="ECO:0000256" key="3">
    <source>
        <dbReference type="ARBA" id="ARBA00012438"/>
    </source>
</evidence>
<evidence type="ECO:0000259" key="10">
    <source>
        <dbReference type="PROSITE" id="PS50885"/>
    </source>
</evidence>
<evidence type="ECO:0000259" key="9">
    <source>
        <dbReference type="PROSITE" id="PS50110"/>
    </source>
</evidence>
<dbReference type="Gene3D" id="3.30.565.10">
    <property type="entry name" value="Histidine kinase-like ATPase, C-terminal domain"/>
    <property type="match status" value="1"/>
</dbReference>
<dbReference type="Gene3D" id="3.30.450.20">
    <property type="entry name" value="PAS domain"/>
    <property type="match status" value="1"/>
</dbReference>
<dbReference type="InterPro" id="IPR001789">
    <property type="entry name" value="Sig_transdc_resp-reg_receiver"/>
</dbReference>